<dbReference type="PRINTS" id="PR00237">
    <property type="entry name" value="GPCRRHODOPSN"/>
</dbReference>
<organism evidence="7 10">
    <name type="scientific">Adineta ricciae</name>
    <name type="common">Rotifer</name>
    <dbReference type="NCBI Taxonomy" id="249248"/>
    <lineage>
        <taxon>Eukaryota</taxon>
        <taxon>Metazoa</taxon>
        <taxon>Spiralia</taxon>
        <taxon>Gnathifera</taxon>
        <taxon>Rotifera</taxon>
        <taxon>Eurotatoria</taxon>
        <taxon>Bdelloidea</taxon>
        <taxon>Adinetida</taxon>
        <taxon>Adinetidae</taxon>
        <taxon>Adineta</taxon>
    </lineage>
</organism>
<feature type="domain" description="G-protein coupled receptors family 1 profile" evidence="6">
    <location>
        <begin position="38"/>
        <end position="266"/>
    </location>
</feature>
<comment type="subcellular location">
    <subcellularLocation>
        <location evidence="1">Membrane</location>
    </subcellularLocation>
</comment>
<evidence type="ECO:0000313" key="7">
    <source>
        <dbReference type="EMBL" id="CAF1437415.1"/>
    </source>
</evidence>
<dbReference type="GO" id="GO:0016020">
    <property type="term" value="C:membrane"/>
    <property type="evidence" value="ECO:0007669"/>
    <property type="project" value="UniProtKB-SubCell"/>
</dbReference>
<evidence type="ECO:0000313" key="10">
    <source>
        <dbReference type="Proteomes" id="UP000663852"/>
    </source>
</evidence>
<reference evidence="7" key="1">
    <citation type="submission" date="2021-02" db="EMBL/GenBank/DDBJ databases">
        <authorList>
            <person name="Nowell W R."/>
        </authorList>
    </citation>
    <scope>NUCLEOTIDE SEQUENCE</scope>
</reference>
<protein>
    <recommendedName>
        <fullName evidence="6">G-protein coupled receptors family 1 profile domain-containing protein</fullName>
    </recommendedName>
</protein>
<feature type="transmembrane region" description="Helical" evidence="5">
    <location>
        <begin position="21"/>
        <end position="41"/>
    </location>
</feature>
<dbReference type="GO" id="GO:0004930">
    <property type="term" value="F:G protein-coupled receptor activity"/>
    <property type="evidence" value="ECO:0007669"/>
    <property type="project" value="InterPro"/>
</dbReference>
<evidence type="ECO:0000259" key="6">
    <source>
        <dbReference type="PROSITE" id="PS50262"/>
    </source>
</evidence>
<dbReference type="CDD" id="cd00637">
    <property type="entry name" value="7tm_classA_rhodopsin-like"/>
    <property type="match status" value="1"/>
</dbReference>
<evidence type="ECO:0000256" key="2">
    <source>
        <dbReference type="ARBA" id="ARBA00022692"/>
    </source>
</evidence>
<evidence type="ECO:0000256" key="1">
    <source>
        <dbReference type="ARBA" id="ARBA00004370"/>
    </source>
</evidence>
<dbReference type="Pfam" id="PF00001">
    <property type="entry name" value="7tm_1"/>
    <property type="match status" value="1"/>
</dbReference>
<dbReference type="Proteomes" id="UP000663828">
    <property type="component" value="Unassembled WGS sequence"/>
</dbReference>
<keyword evidence="3 5" id="KW-1133">Transmembrane helix</keyword>
<keyword evidence="9" id="KW-1185">Reference proteome</keyword>
<proteinExistence type="predicted"/>
<comment type="caution">
    <text evidence="7">The sequence shown here is derived from an EMBL/GenBank/DDBJ whole genome shotgun (WGS) entry which is preliminary data.</text>
</comment>
<feature type="transmembrane region" description="Helical" evidence="5">
    <location>
        <begin position="62"/>
        <end position="84"/>
    </location>
</feature>
<dbReference type="EMBL" id="CAJNOJ010000408">
    <property type="protein sequence ID" value="CAF1437415.1"/>
    <property type="molecule type" value="Genomic_DNA"/>
</dbReference>
<keyword evidence="2 5" id="KW-0812">Transmembrane</keyword>
<name>A0A815NRR4_ADIRI</name>
<dbReference type="AlphaFoldDB" id="A0A815NRR4"/>
<evidence type="ECO:0000256" key="3">
    <source>
        <dbReference type="ARBA" id="ARBA00022989"/>
    </source>
</evidence>
<feature type="transmembrane region" description="Helical" evidence="5">
    <location>
        <begin position="279"/>
        <end position="302"/>
    </location>
</feature>
<sequence length="337" mass="39201">MNSTIISSNEQYTNIFTSASYSFWFCFLIVCSIFSISCSVLDFYQFIKHRRILIYENITHHIILCLTVNDFIQLTFIEPLAYIYFYFGHTKFLYSTTFCLFWPYFNYVFVTQSLLFTAYAAVERYLLLFHKRLVLKHKILFHYIPLLLTILYLPCVEIYLIFLFPCTHNFDATLYLCGVPCFANSYTVGIINQIVHLLFPVVVLVFFNILIIIKVLIQRKNSAAAAGATFLRSHFWKQNSRMIIQLMAICLLASAVWIPYVTTVLIIIFSDPGLGDSIIYFNILNGAFLPLPTTPFFALIGFPAEIRRNIFISVRNLKTICRTHNRVADIMPRTENN</sequence>
<gene>
    <name evidence="7" type="ORF">EDS130_LOCUS38620</name>
    <name evidence="8" type="ORF">XAT740_LOCUS55845</name>
</gene>
<dbReference type="OrthoDB" id="10056207at2759"/>
<evidence type="ECO:0000313" key="8">
    <source>
        <dbReference type="EMBL" id="CAF1655581.1"/>
    </source>
</evidence>
<keyword evidence="4 5" id="KW-0472">Membrane</keyword>
<evidence type="ECO:0000256" key="4">
    <source>
        <dbReference type="ARBA" id="ARBA00023136"/>
    </source>
</evidence>
<feature type="transmembrane region" description="Helical" evidence="5">
    <location>
        <begin position="194"/>
        <end position="217"/>
    </location>
</feature>
<dbReference type="Proteomes" id="UP000663852">
    <property type="component" value="Unassembled WGS sequence"/>
</dbReference>
<dbReference type="InterPro" id="IPR017452">
    <property type="entry name" value="GPCR_Rhodpsn_7TM"/>
</dbReference>
<feature type="transmembrane region" description="Helical" evidence="5">
    <location>
        <begin position="143"/>
        <end position="164"/>
    </location>
</feature>
<dbReference type="PROSITE" id="PS50262">
    <property type="entry name" value="G_PROTEIN_RECEP_F1_2"/>
    <property type="match status" value="1"/>
</dbReference>
<accession>A0A815NRR4</accession>
<feature type="transmembrane region" description="Helical" evidence="5">
    <location>
        <begin position="242"/>
        <end position="267"/>
    </location>
</feature>
<dbReference type="SUPFAM" id="SSF81321">
    <property type="entry name" value="Family A G protein-coupled receptor-like"/>
    <property type="match status" value="1"/>
</dbReference>
<feature type="transmembrane region" description="Helical" evidence="5">
    <location>
        <begin position="104"/>
        <end position="122"/>
    </location>
</feature>
<dbReference type="Gene3D" id="1.20.1070.10">
    <property type="entry name" value="Rhodopsin 7-helix transmembrane proteins"/>
    <property type="match status" value="1"/>
</dbReference>
<evidence type="ECO:0000313" key="9">
    <source>
        <dbReference type="Proteomes" id="UP000663828"/>
    </source>
</evidence>
<dbReference type="EMBL" id="CAJNOR010010648">
    <property type="protein sequence ID" value="CAF1655581.1"/>
    <property type="molecule type" value="Genomic_DNA"/>
</dbReference>
<evidence type="ECO:0000256" key="5">
    <source>
        <dbReference type="SAM" id="Phobius"/>
    </source>
</evidence>
<dbReference type="InterPro" id="IPR000276">
    <property type="entry name" value="GPCR_Rhodpsn"/>
</dbReference>